<keyword evidence="1" id="KW-0175">Coiled coil</keyword>
<evidence type="ECO:0000256" key="1">
    <source>
        <dbReference type="SAM" id="Coils"/>
    </source>
</evidence>
<accession>A0A0N9PM39</accession>
<feature type="coiled-coil region" evidence="1">
    <location>
        <begin position="1"/>
        <end position="42"/>
    </location>
</feature>
<dbReference type="EMBL" id="KT428292">
    <property type="protein sequence ID" value="ALH06889.1"/>
    <property type="molecule type" value="Genomic_DNA"/>
</dbReference>
<protein>
    <submittedName>
        <fullName evidence="2">Uncharacterized protein</fullName>
    </submittedName>
</protein>
<sequence>MTSYAKQIESITKEVKRMNEESKKLRERKKSLEAKLFEYMEKRNLDEVSGIKRKNIAPKPKPCRLKKKEKDQLAVRMLTEVGLPDPEGFLLQMRKAESGKS</sequence>
<organism evidence="2 3">
    <name type="scientific">Port-miou virus</name>
    <dbReference type="NCBI Taxonomy" id="1733873"/>
    <lineage>
        <taxon>Viruses</taxon>
        <taxon>Varidnaviria</taxon>
        <taxon>Bamfordvirae</taxon>
        <taxon>Nucleocytoviricota</taxon>
        <taxon>Megaviricetes</taxon>
        <taxon>Pimascovirales</taxon>
        <taxon>Pimascovirales incertae sedis</taxon>
        <taxon>Marseilleviridae</taxon>
        <taxon>Losannavirus</taxon>
        <taxon>Losannavirus lausannense</taxon>
        <taxon>Lausannevirus</taxon>
    </lineage>
</organism>
<proteinExistence type="predicted"/>
<evidence type="ECO:0000313" key="2">
    <source>
        <dbReference type="EMBL" id="ALH06889.1"/>
    </source>
</evidence>
<evidence type="ECO:0000313" key="3">
    <source>
        <dbReference type="Proteomes" id="UP000319438"/>
    </source>
</evidence>
<name>A0A0N9PM39_9VIRU</name>
<reference evidence="2" key="1">
    <citation type="journal article" date="2015" name="Genome Announc.">
        <title>Complete Genome Sequence of a New Member of the Marseilleviridae Recovered from the Brackish Submarine Spring in the Cassis Port-Miou Calanque, France.</title>
        <authorList>
            <person name="Doutre G."/>
            <person name="Arfib B."/>
            <person name="Rochette P."/>
            <person name="Claverie J.M."/>
            <person name="Bonin P."/>
            <person name="Abergel C."/>
        </authorList>
    </citation>
    <scope>NUCLEOTIDE SEQUENCE [LARGE SCALE GENOMIC DNA]</scope>
    <source>
        <strain evidence="2">1</strain>
    </source>
</reference>
<gene>
    <name evidence="2" type="ORF">PMV_191</name>
</gene>
<dbReference type="Proteomes" id="UP000319438">
    <property type="component" value="Segment"/>
</dbReference>